<reference evidence="1 2" key="1">
    <citation type="journal article" date="2016" name="Int. J. Syst. Evol. Microbiol.">
        <title>Descriptions of Anaerotaenia torta gen. nov., sp. nov. and Anaerocolumna cellulosilytica gen. nov., sp. nov. isolated from a methanogenic reactor of cattle waste.</title>
        <authorList>
            <person name="Uek A."/>
            <person name="Ohtaki Y."/>
            <person name="Kaku N."/>
            <person name="Ueki K."/>
        </authorList>
    </citation>
    <scope>NUCLEOTIDE SEQUENCE [LARGE SCALE GENOMIC DNA]</scope>
    <source>
        <strain evidence="1 2">SN021</strain>
    </source>
</reference>
<dbReference type="AlphaFoldDB" id="A0A6S6RC97"/>
<gene>
    <name evidence="1" type="ORF">acsn021_39400</name>
</gene>
<keyword evidence="2" id="KW-1185">Reference proteome</keyword>
<evidence type="ECO:0000313" key="1">
    <source>
        <dbReference type="EMBL" id="BCJ96371.1"/>
    </source>
</evidence>
<organism evidence="1 2">
    <name type="scientific">Anaerocolumna cellulosilytica</name>
    <dbReference type="NCBI Taxonomy" id="433286"/>
    <lineage>
        <taxon>Bacteria</taxon>
        <taxon>Bacillati</taxon>
        <taxon>Bacillota</taxon>
        <taxon>Clostridia</taxon>
        <taxon>Lachnospirales</taxon>
        <taxon>Lachnospiraceae</taxon>
        <taxon>Anaerocolumna</taxon>
    </lineage>
</organism>
<dbReference type="EMBL" id="AP023367">
    <property type="protein sequence ID" value="BCJ96371.1"/>
    <property type="molecule type" value="Genomic_DNA"/>
</dbReference>
<name>A0A6S6RC97_9FIRM</name>
<protein>
    <submittedName>
        <fullName evidence="1">Uncharacterized protein</fullName>
    </submittedName>
</protein>
<proteinExistence type="predicted"/>
<dbReference type="RefSeq" id="WP_184093226.1">
    <property type="nucleotide sequence ID" value="NZ_AP023367.1"/>
</dbReference>
<accession>A0A6S6RC97</accession>
<dbReference type="Proteomes" id="UP000515561">
    <property type="component" value="Chromosome"/>
</dbReference>
<dbReference type="KEGG" id="acel:acsn021_39400"/>
<sequence length="147" mass="16741">MGKVKNKDDVIQYTFRLNLTNQEHLTIHQTLQNLNKGIHKSQNQFITDSILRNIRNYAREELLSEAALEQELGTGYIKRKELEDLEQRVTDKVMKEVVNLLCSSLAGRAGIGAPAMPYVAENPEVISENKDRLEEDEVLSSLSNVWS</sequence>
<evidence type="ECO:0000313" key="2">
    <source>
        <dbReference type="Proteomes" id="UP000515561"/>
    </source>
</evidence>